<gene>
    <name evidence="2" type="ORF">SAY86_029070</name>
</gene>
<sequence length="330" mass="36278">MSRLLPGPSPYTSPVDFGETIYCRESSEDGIRSEIYIGMDKGQEQIEGVAARSIEWPISGVGIGLEMVGSDLTLDDVSEIVEETEQQNVFECTDKQINPEMEANIRGLSEEVGGDVRVNEMQGIVLSIEADDILEFSDKGTSFEARDVAVMECAHVEEIKEGGLAKETTGFTEKLREEGRDHRRELRIVLNDGAEQEYKKAAAMSTEDVGTSVQAKDAGMKNKRKGIKKGKVEEKRAHELPKQNEKAIRRTTEGNAQKPGHAIHEGTESSEVPLGKGADLPSYKASDKDEKIWKQMEALRVIMGYRVSPQASVPGGTEGSLPIHKTVQSR</sequence>
<proteinExistence type="predicted"/>
<dbReference type="PANTHER" id="PTHR37198">
    <property type="entry name" value="NUCLEOLIN"/>
    <property type="match status" value="1"/>
</dbReference>
<protein>
    <submittedName>
        <fullName evidence="2">Uncharacterized protein</fullName>
    </submittedName>
</protein>
<dbReference type="PANTHER" id="PTHR37198:SF1">
    <property type="entry name" value="NUCLEOLIN"/>
    <property type="match status" value="1"/>
</dbReference>
<evidence type="ECO:0000313" key="3">
    <source>
        <dbReference type="Proteomes" id="UP001346149"/>
    </source>
</evidence>
<name>A0AAN7R978_TRANT</name>
<evidence type="ECO:0000256" key="1">
    <source>
        <dbReference type="SAM" id="MobiDB-lite"/>
    </source>
</evidence>
<keyword evidence="3" id="KW-1185">Reference proteome</keyword>
<dbReference type="EMBL" id="JAXQNO010000006">
    <property type="protein sequence ID" value="KAK4796744.1"/>
    <property type="molecule type" value="Genomic_DNA"/>
</dbReference>
<accession>A0AAN7R978</accession>
<dbReference type="Proteomes" id="UP001346149">
    <property type="component" value="Unassembled WGS sequence"/>
</dbReference>
<feature type="region of interest" description="Disordered" evidence="1">
    <location>
        <begin position="202"/>
        <end position="289"/>
    </location>
</feature>
<reference evidence="2 3" key="1">
    <citation type="journal article" date="2023" name="Hortic Res">
        <title>Pangenome of water caltrop reveals structural variations and asymmetric subgenome divergence after allopolyploidization.</title>
        <authorList>
            <person name="Zhang X."/>
            <person name="Chen Y."/>
            <person name="Wang L."/>
            <person name="Yuan Y."/>
            <person name="Fang M."/>
            <person name="Shi L."/>
            <person name="Lu R."/>
            <person name="Comes H.P."/>
            <person name="Ma Y."/>
            <person name="Chen Y."/>
            <person name="Huang G."/>
            <person name="Zhou Y."/>
            <person name="Zheng Z."/>
            <person name="Qiu Y."/>
        </authorList>
    </citation>
    <scope>NUCLEOTIDE SEQUENCE [LARGE SCALE GENOMIC DNA]</scope>
    <source>
        <strain evidence="2">F231</strain>
    </source>
</reference>
<evidence type="ECO:0000313" key="2">
    <source>
        <dbReference type="EMBL" id="KAK4796744.1"/>
    </source>
</evidence>
<dbReference type="AlphaFoldDB" id="A0AAN7R978"/>
<organism evidence="2 3">
    <name type="scientific">Trapa natans</name>
    <name type="common">Water chestnut</name>
    <dbReference type="NCBI Taxonomy" id="22666"/>
    <lineage>
        <taxon>Eukaryota</taxon>
        <taxon>Viridiplantae</taxon>
        <taxon>Streptophyta</taxon>
        <taxon>Embryophyta</taxon>
        <taxon>Tracheophyta</taxon>
        <taxon>Spermatophyta</taxon>
        <taxon>Magnoliopsida</taxon>
        <taxon>eudicotyledons</taxon>
        <taxon>Gunneridae</taxon>
        <taxon>Pentapetalae</taxon>
        <taxon>rosids</taxon>
        <taxon>malvids</taxon>
        <taxon>Myrtales</taxon>
        <taxon>Lythraceae</taxon>
        <taxon>Trapa</taxon>
    </lineage>
</organism>
<comment type="caution">
    <text evidence="2">The sequence shown here is derived from an EMBL/GenBank/DDBJ whole genome shotgun (WGS) entry which is preliminary data.</text>
</comment>
<feature type="region of interest" description="Disordered" evidence="1">
    <location>
        <begin position="308"/>
        <end position="330"/>
    </location>
</feature>
<feature type="compositionally biased region" description="Basic and acidic residues" evidence="1">
    <location>
        <begin position="230"/>
        <end position="252"/>
    </location>
</feature>